<accession>A0A939LXS0</accession>
<protein>
    <submittedName>
        <fullName evidence="1">Uncharacterized protein</fullName>
    </submittedName>
</protein>
<evidence type="ECO:0000313" key="2">
    <source>
        <dbReference type="Proteomes" id="UP000664209"/>
    </source>
</evidence>
<comment type="caution">
    <text evidence="1">The sequence shown here is derived from an EMBL/GenBank/DDBJ whole genome shotgun (WGS) entry which is preliminary data.</text>
</comment>
<gene>
    <name evidence="1" type="ORF">J4G33_15425</name>
</gene>
<name>A0A939LXS0_9CELL</name>
<organism evidence="1 2">
    <name type="scientific">Actinotalea soli</name>
    <dbReference type="NCBI Taxonomy" id="2819234"/>
    <lineage>
        <taxon>Bacteria</taxon>
        <taxon>Bacillati</taxon>
        <taxon>Actinomycetota</taxon>
        <taxon>Actinomycetes</taxon>
        <taxon>Micrococcales</taxon>
        <taxon>Cellulomonadaceae</taxon>
        <taxon>Actinotalea</taxon>
    </lineage>
</organism>
<dbReference type="Proteomes" id="UP000664209">
    <property type="component" value="Unassembled WGS sequence"/>
</dbReference>
<sequence length="82" mass="8676">MPFITTVETATDGHTGHAPLRLRRPTLPAAVAAVGELAQRLGTTGRERIVHASVLEVDDAENVIRVVELGGCVPTQRVAPRG</sequence>
<dbReference type="AlphaFoldDB" id="A0A939LXS0"/>
<dbReference type="EMBL" id="JAGEMK010000010">
    <property type="protein sequence ID" value="MBO1753197.1"/>
    <property type="molecule type" value="Genomic_DNA"/>
</dbReference>
<reference evidence="1" key="1">
    <citation type="submission" date="2021-03" db="EMBL/GenBank/DDBJ databases">
        <title>Actinotalea soli sp. nov., isolated from soil.</title>
        <authorList>
            <person name="Ping W."/>
            <person name="Zhang J."/>
        </authorList>
    </citation>
    <scope>NUCLEOTIDE SEQUENCE</scope>
    <source>
        <strain evidence="1">BY-33</strain>
    </source>
</reference>
<evidence type="ECO:0000313" key="1">
    <source>
        <dbReference type="EMBL" id="MBO1753197.1"/>
    </source>
</evidence>
<keyword evidence="2" id="KW-1185">Reference proteome</keyword>
<dbReference type="RefSeq" id="WP_208056873.1">
    <property type="nucleotide sequence ID" value="NZ_JAGEMK010000010.1"/>
</dbReference>
<proteinExistence type="predicted"/>